<keyword evidence="2" id="KW-1185">Reference proteome</keyword>
<dbReference type="Proteomes" id="UP000607281">
    <property type="component" value="Unassembled WGS sequence"/>
</dbReference>
<evidence type="ECO:0000313" key="2">
    <source>
        <dbReference type="Proteomes" id="UP000607281"/>
    </source>
</evidence>
<name>A0ABR8CQ83_9NOST</name>
<sequence length="199" mass="23334">MTKQTNYYNDLLVDYSKPELVSNELAVKLLRDAETYISLRNDTLPEITIEYSLEQVEQENKHWWPSHCEALRQGRGDILASEYTDDVVYFCAKKPFYGRTTVINEEVNWWAIIAQPNVTIAWPIVMFNNEVVYSEWSCFEGEANEIIAEGNETLLRRGHKGGCYLKSQQINLFRNIYVSDELLYWIRRLPNHLSVKSDQ</sequence>
<comment type="caution">
    <text evidence="1">The sequence shown here is derived from an EMBL/GenBank/DDBJ whole genome shotgun (WGS) entry which is preliminary data.</text>
</comment>
<gene>
    <name evidence="1" type="ORF">H6G18_09270</name>
</gene>
<proteinExistence type="predicted"/>
<dbReference type="RefSeq" id="WP_190406786.1">
    <property type="nucleotide sequence ID" value="NZ_JACJRF010000011.1"/>
</dbReference>
<reference evidence="1 2" key="1">
    <citation type="journal article" date="2020" name="ISME J.">
        <title>Comparative genomics reveals insights into cyanobacterial evolution and habitat adaptation.</title>
        <authorList>
            <person name="Chen M.Y."/>
            <person name="Teng W.K."/>
            <person name="Zhao L."/>
            <person name="Hu C.X."/>
            <person name="Zhou Y.K."/>
            <person name="Han B.P."/>
            <person name="Song L.R."/>
            <person name="Shu W.S."/>
        </authorList>
    </citation>
    <scope>NUCLEOTIDE SEQUENCE [LARGE SCALE GENOMIC DNA]</scope>
    <source>
        <strain evidence="1 2">FACHB-260</strain>
    </source>
</reference>
<dbReference type="SUPFAM" id="SSF54427">
    <property type="entry name" value="NTF2-like"/>
    <property type="match status" value="1"/>
</dbReference>
<organism evidence="1 2">
    <name type="scientific">Anabaena subtropica FACHB-260</name>
    <dbReference type="NCBI Taxonomy" id="2692884"/>
    <lineage>
        <taxon>Bacteria</taxon>
        <taxon>Bacillati</taxon>
        <taxon>Cyanobacteriota</taxon>
        <taxon>Cyanophyceae</taxon>
        <taxon>Nostocales</taxon>
        <taxon>Nostocaceae</taxon>
        <taxon>Anabaena</taxon>
    </lineage>
</organism>
<accession>A0ABR8CQ83</accession>
<dbReference type="InterPro" id="IPR032710">
    <property type="entry name" value="NTF2-like_dom_sf"/>
</dbReference>
<dbReference type="EMBL" id="JACJRF010000011">
    <property type="protein sequence ID" value="MBD2344337.1"/>
    <property type="molecule type" value="Genomic_DNA"/>
</dbReference>
<protein>
    <submittedName>
        <fullName evidence="1">Uncharacterized protein</fullName>
    </submittedName>
</protein>
<evidence type="ECO:0000313" key="1">
    <source>
        <dbReference type="EMBL" id="MBD2344337.1"/>
    </source>
</evidence>